<feature type="domain" description="Non-haem dioxygenase N-terminal" evidence="4">
    <location>
        <begin position="43"/>
        <end position="101"/>
    </location>
</feature>
<organism evidence="5 6">
    <name type="scientific">Vitis vinifera</name>
    <name type="common">Grape</name>
    <dbReference type="NCBI Taxonomy" id="29760"/>
    <lineage>
        <taxon>Eukaryota</taxon>
        <taxon>Viridiplantae</taxon>
        <taxon>Streptophyta</taxon>
        <taxon>Embryophyta</taxon>
        <taxon>Tracheophyta</taxon>
        <taxon>Spermatophyta</taxon>
        <taxon>Magnoliopsida</taxon>
        <taxon>eudicotyledons</taxon>
        <taxon>Gunneridae</taxon>
        <taxon>Pentapetalae</taxon>
        <taxon>rosids</taxon>
        <taxon>Vitales</taxon>
        <taxon>Vitaceae</taxon>
        <taxon>Viteae</taxon>
        <taxon>Vitis</taxon>
    </lineage>
</organism>
<evidence type="ECO:0000256" key="3">
    <source>
        <dbReference type="ARBA" id="ARBA00023004"/>
    </source>
</evidence>
<comment type="caution">
    <text evidence="5">The sequence shown here is derived from an EMBL/GenBank/DDBJ whole genome shotgun (WGS) entry which is preliminary data.</text>
</comment>
<keyword evidence="1" id="KW-0479">Metal-binding</keyword>
<dbReference type="EMBL" id="QGNW01002430">
    <property type="protein sequence ID" value="RVW19827.1"/>
    <property type="molecule type" value="Genomic_DNA"/>
</dbReference>
<sequence>MMLTSSTNSKAGIQSEYDRESELKAFDGSKTGVKGLVDAGLGIPLIDLDGVDSKGSLQAQIVDQVRDACETWGFFQVVNHGIPTSVLEEMTDGMRGCHEQDAEAPAATWEENLACSMAPNPPDHEELPAVCRNGASLILLTCERLRYHDT</sequence>
<dbReference type="GO" id="GO:0016491">
    <property type="term" value="F:oxidoreductase activity"/>
    <property type="evidence" value="ECO:0007669"/>
    <property type="project" value="UniProtKB-KW"/>
</dbReference>
<keyword evidence="2" id="KW-0560">Oxidoreductase</keyword>
<reference evidence="5 6" key="1">
    <citation type="journal article" date="2018" name="PLoS Genet.">
        <title>Population sequencing reveals clonal diversity and ancestral inbreeding in the grapevine cultivar Chardonnay.</title>
        <authorList>
            <person name="Roach M.J."/>
            <person name="Johnson D.L."/>
            <person name="Bohlmann J."/>
            <person name="van Vuuren H.J."/>
            <person name="Jones S.J."/>
            <person name="Pretorius I.S."/>
            <person name="Schmidt S.A."/>
            <person name="Borneman A.R."/>
        </authorList>
    </citation>
    <scope>NUCLEOTIDE SEQUENCE [LARGE SCALE GENOMIC DNA]</scope>
    <source>
        <strain evidence="6">cv. Chardonnay</strain>
        <tissue evidence="5">Leaf</tissue>
    </source>
</reference>
<dbReference type="OrthoDB" id="288590at2759"/>
<proteinExistence type="predicted"/>
<dbReference type="InterPro" id="IPR027443">
    <property type="entry name" value="IPNS-like_sf"/>
</dbReference>
<dbReference type="InterPro" id="IPR026992">
    <property type="entry name" value="DIOX_N"/>
</dbReference>
<evidence type="ECO:0000256" key="1">
    <source>
        <dbReference type="ARBA" id="ARBA00022723"/>
    </source>
</evidence>
<protein>
    <submittedName>
        <fullName evidence="5">1-aminocyclopropane-1-carboxylate oxidase-like</fullName>
    </submittedName>
</protein>
<dbReference type="Pfam" id="PF14226">
    <property type="entry name" value="DIOX_N"/>
    <property type="match status" value="1"/>
</dbReference>
<dbReference type="Proteomes" id="UP000288805">
    <property type="component" value="Unassembled WGS sequence"/>
</dbReference>
<dbReference type="SUPFAM" id="SSF51197">
    <property type="entry name" value="Clavaminate synthase-like"/>
    <property type="match status" value="1"/>
</dbReference>
<accession>A0A438C9A2</accession>
<dbReference type="PANTHER" id="PTHR10209">
    <property type="entry name" value="OXIDOREDUCTASE, 2OG-FE II OXYGENASE FAMILY PROTEIN"/>
    <property type="match status" value="1"/>
</dbReference>
<evidence type="ECO:0000313" key="6">
    <source>
        <dbReference type="Proteomes" id="UP000288805"/>
    </source>
</evidence>
<dbReference type="Gene3D" id="2.60.120.330">
    <property type="entry name" value="B-lactam Antibiotic, Isopenicillin N Synthase, Chain"/>
    <property type="match status" value="1"/>
</dbReference>
<evidence type="ECO:0000313" key="5">
    <source>
        <dbReference type="EMBL" id="RVW19827.1"/>
    </source>
</evidence>
<dbReference type="AlphaFoldDB" id="A0A438C9A2"/>
<evidence type="ECO:0000256" key="2">
    <source>
        <dbReference type="ARBA" id="ARBA00023002"/>
    </source>
</evidence>
<gene>
    <name evidence="5" type="primary">ACO3_1</name>
    <name evidence="5" type="ORF">CK203_114008</name>
</gene>
<keyword evidence="3" id="KW-0408">Iron</keyword>
<dbReference type="PANTHER" id="PTHR10209:SF884">
    <property type="entry name" value="1-AMINOCYCLOPROPANE-1-CARBOXYLATE OXIDASE HOMOLOG 1-LIKE"/>
    <property type="match status" value="1"/>
</dbReference>
<evidence type="ECO:0000259" key="4">
    <source>
        <dbReference type="Pfam" id="PF14226"/>
    </source>
</evidence>
<name>A0A438C9A2_VITVI</name>
<dbReference type="GO" id="GO:0046872">
    <property type="term" value="F:metal ion binding"/>
    <property type="evidence" value="ECO:0007669"/>
    <property type="project" value="UniProtKB-KW"/>
</dbReference>